<dbReference type="Gene3D" id="2.40.110.10">
    <property type="entry name" value="Butyryl-CoA Dehydrogenase, subunit A, domain 2"/>
    <property type="match status" value="1"/>
</dbReference>
<evidence type="ECO:0000256" key="6">
    <source>
        <dbReference type="ARBA" id="ARBA00023002"/>
    </source>
</evidence>
<dbReference type="InterPro" id="IPR013786">
    <property type="entry name" value="AcylCoA_DH/ox_N"/>
</dbReference>
<dbReference type="PROSITE" id="PS00072">
    <property type="entry name" value="ACYL_COA_DH_1"/>
    <property type="match status" value="1"/>
</dbReference>
<evidence type="ECO:0000259" key="12">
    <source>
        <dbReference type="Pfam" id="PF02770"/>
    </source>
</evidence>
<dbReference type="Pfam" id="PF02770">
    <property type="entry name" value="Acyl-CoA_dh_M"/>
    <property type="match status" value="1"/>
</dbReference>
<dbReference type="FunFam" id="1.20.140.10:FF:000001">
    <property type="entry name" value="Acyl-CoA dehydrogenase"/>
    <property type="match status" value="1"/>
</dbReference>
<evidence type="ECO:0000256" key="4">
    <source>
        <dbReference type="ARBA" id="ARBA00022630"/>
    </source>
</evidence>
<evidence type="ECO:0000256" key="7">
    <source>
        <dbReference type="ARBA" id="ARBA00037085"/>
    </source>
</evidence>
<feature type="domain" description="Acyl-CoA dehydrogenase/oxidase N-terminal" evidence="13">
    <location>
        <begin position="15"/>
        <end position="124"/>
    </location>
</feature>
<dbReference type="InterPro" id="IPR046373">
    <property type="entry name" value="Acyl-CoA_Oxase/DH_mid-dom_sf"/>
</dbReference>
<dbReference type="GO" id="GO:0033539">
    <property type="term" value="P:fatty acid beta-oxidation using acyl-CoA dehydrogenase"/>
    <property type="evidence" value="ECO:0007669"/>
    <property type="project" value="TreeGrafter"/>
</dbReference>
<dbReference type="PANTHER" id="PTHR48083:SF20">
    <property type="entry name" value="LONG-CHAIN SPECIFIC ACYL-COA DEHYDROGENASE, MITOCHONDRIAL"/>
    <property type="match status" value="1"/>
</dbReference>
<dbReference type="InterPro" id="IPR006091">
    <property type="entry name" value="Acyl-CoA_Oxase/DH_mid-dom"/>
</dbReference>
<dbReference type="InterPro" id="IPR009075">
    <property type="entry name" value="AcylCo_DH/oxidase_C"/>
</dbReference>
<dbReference type="InterPro" id="IPR037069">
    <property type="entry name" value="AcylCoA_DH/ox_N_sf"/>
</dbReference>
<dbReference type="Pfam" id="PF02771">
    <property type="entry name" value="Acyl-CoA_dh_N"/>
    <property type="match status" value="1"/>
</dbReference>
<comment type="caution">
    <text evidence="14">The sequence shown here is derived from an EMBL/GenBank/DDBJ whole genome shotgun (WGS) entry which is preliminary data.</text>
</comment>
<comment type="function">
    <text evidence="7">Catalyzes the dehydrogenation at the alpha-beta position of ACP-bound acyl chains. This results in the introduction of a double bond in the lipidic chain, which is further transferred to the epsilon-amino group of lysine residue in the mycobactin core by MbtK.</text>
</comment>
<dbReference type="InterPro" id="IPR009100">
    <property type="entry name" value="AcylCoA_DH/oxidase_NM_dom_sf"/>
</dbReference>
<sequence length="387" mass="43057">MTLDQRMTATRDPAELDLFRETVRRFLAEEVAPNADAWRARGCIDRDLWRRAGALGLLCASSPEAYGGGGGDFWHEAVIIEELARIAFPDFSIPLQNVILSPYFTRYGTEEQKRRWLPRMASGDLVAALAMSEPGAGSDVRAIRTHARRDGNEYVVNGQKTFITHGHVADLICLAVKTDTADDNGVRGFSLLVIETERTAGFQRGRRLDKVGLKAQDTAELFFDDARVPVGNLLGGVEGRGFYQLMEQLAKERINIAMQALALSEAALAETVAYVKEREVFGKRLIEFQNTRMVLAEAKTAASVTRTFIETCIDRLIAGTLDAETAAMAKWWATEKQCEIVDQCVQLHGGYGYMLEYPVARMWSDGRIQKIWGGSNEVMKELIARAL</sequence>
<evidence type="ECO:0000256" key="1">
    <source>
        <dbReference type="ARBA" id="ARBA00001974"/>
    </source>
</evidence>
<dbReference type="AlphaFoldDB" id="A0A844SG44"/>
<dbReference type="Gene3D" id="1.20.140.10">
    <property type="entry name" value="Butyryl-CoA Dehydrogenase, subunit A, domain 3"/>
    <property type="match status" value="1"/>
</dbReference>
<dbReference type="Pfam" id="PF00441">
    <property type="entry name" value="Acyl-CoA_dh_1"/>
    <property type="match status" value="1"/>
</dbReference>
<accession>A0A844SG44</accession>
<keyword evidence="4 10" id="KW-0285">Flavoprotein</keyword>
<protein>
    <recommendedName>
        <fullName evidence="8">Acyl-[acyl-carrier-protein] dehydrogenase MbtN</fullName>
    </recommendedName>
    <alternativeName>
        <fullName evidence="9">Mycobactin synthase protein N</fullName>
    </alternativeName>
</protein>
<evidence type="ECO:0000256" key="3">
    <source>
        <dbReference type="ARBA" id="ARBA00009347"/>
    </source>
</evidence>
<evidence type="ECO:0000256" key="5">
    <source>
        <dbReference type="ARBA" id="ARBA00022827"/>
    </source>
</evidence>
<dbReference type="GO" id="GO:0050660">
    <property type="term" value="F:flavin adenine dinucleotide binding"/>
    <property type="evidence" value="ECO:0007669"/>
    <property type="project" value="InterPro"/>
</dbReference>
<evidence type="ECO:0000256" key="2">
    <source>
        <dbReference type="ARBA" id="ARBA00005102"/>
    </source>
</evidence>
<comment type="cofactor">
    <cofactor evidence="1 10">
        <name>FAD</name>
        <dbReference type="ChEBI" id="CHEBI:57692"/>
    </cofactor>
</comment>
<dbReference type="InterPro" id="IPR006089">
    <property type="entry name" value="Acyl-CoA_DH_CS"/>
</dbReference>
<keyword evidence="6 10" id="KW-0560">Oxidoreductase</keyword>
<dbReference type="FunFam" id="2.40.110.10:FF:000002">
    <property type="entry name" value="Acyl-CoA dehydrogenase fadE12"/>
    <property type="match status" value="1"/>
</dbReference>
<dbReference type="FunFam" id="1.10.540.10:FF:000026">
    <property type="entry name" value="Acyl-CoA dehydrogenase medium chain"/>
    <property type="match status" value="1"/>
</dbReference>
<dbReference type="InterPro" id="IPR036250">
    <property type="entry name" value="AcylCo_DH-like_C"/>
</dbReference>
<evidence type="ECO:0000259" key="11">
    <source>
        <dbReference type="Pfam" id="PF00441"/>
    </source>
</evidence>
<keyword evidence="15" id="KW-1185">Reference proteome</keyword>
<dbReference type="Gene3D" id="1.10.540.10">
    <property type="entry name" value="Acyl-CoA dehydrogenase/oxidase, N-terminal domain"/>
    <property type="match status" value="1"/>
</dbReference>
<reference evidence="14 15" key="1">
    <citation type="submission" date="2019-12" db="EMBL/GenBank/DDBJ databases">
        <title>Draft genome sequences Bradyrhizobium cajani AMBPC1010, Bradyrhizobium pachyrhizi AMBPC1040 and Bradyrhizobium yuanmingense ALSPC3051, three plant growth promoting strains isolated from nodules of Cajanus cajan L. in Dominican Republic.</title>
        <authorList>
            <person name="Flores-Felix J.D."/>
            <person name="Araujo J."/>
            <person name="Diaz-Alcantara C."/>
            <person name="Gonzalez-Andres F."/>
            <person name="Velazquez E."/>
        </authorList>
    </citation>
    <scope>NUCLEOTIDE SEQUENCE [LARGE SCALE GENOMIC DNA]</scope>
    <source>
        <strain evidence="14 15">1040</strain>
    </source>
</reference>
<dbReference type="SUPFAM" id="SSF47203">
    <property type="entry name" value="Acyl-CoA dehydrogenase C-terminal domain-like"/>
    <property type="match status" value="1"/>
</dbReference>
<evidence type="ECO:0000256" key="10">
    <source>
        <dbReference type="RuleBase" id="RU362125"/>
    </source>
</evidence>
<keyword evidence="5 10" id="KW-0274">FAD</keyword>
<dbReference type="GO" id="GO:0005737">
    <property type="term" value="C:cytoplasm"/>
    <property type="evidence" value="ECO:0007669"/>
    <property type="project" value="TreeGrafter"/>
</dbReference>
<dbReference type="InterPro" id="IPR050741">
    <property type="entry name" value="Acyl-CoA_dehydrogenase"/>
</dbReference>
<gene>
    <name evidence="14" type="ORF">GPL21_05285</name>
</gene>
<comment type="pathway">
    <text evidence="2">Siderophore biosynthesis; mycobactin biosynthesis.</text>
</comment>
<dbReference type="PROSITE" id="PS00073">
    <property type="entry name" value="ACYL_COA_DH_2"/>
    <property type="match status" value="1"/>
</dbReference>
<feature type="domain" description="Acyl-CoA oxidase/dehydrogenase middle" evidence="12">
    <location>
        <begin position="128"/>
        <end position="225"/>
    </location>
</feature>
<dbReference type="Proteomes" id="UP000436468">
    <property type="component" value="Unassembled WGS sequence"/>
</dbReference>
<feature type="domain" description="Acyl-CoA dehydrogenase/oxidase C-terminal" evidence="11">
    <location>
        <begin position="239"/>
        <end position="387"/>
    </location>
</feature>
<dbReference type="PANTHER" id="PTHR48083">
    <property type="entry name" value="MEDIUM-CHAIN SPECIFIC ACYL-COA DEHYDROGENASE, MITOCHONDRIAL-RELATED"/>
    <property type="match status" value="1"/>
</dbReference>
<dbReference type="EMBL" id="WQNF01000003">
    <property type="protein sequence ID" value="MVT64525.1"/>
    <property type="molecule type" value="Genomic_DNA"/>
</dbReference>
<evidence type="ECO:0000259" key="13">
    <source>
        <dbReference type="Pfam" id="PF02771"/>
    </source>
</evidence>
<evidence type="ECO:0000256" key="9">
    <source>
        <dbReference type="ARBA" id="ARBA00042660"/>
    </source>
</evidence>
<dbReference type="SUPFAM" id="SSF56645">
    <property type="entry name" value="Acyl-CoA dehydrogenase NM domain-like"/>
    <property type="match status" value="1"/>
</dbReference>
<evidence type="ECO:0000256" key="8">
    <source>
        <dbReference type="ARBA" id="ARBA00040394"/>
    </source>
</evidence>
<dbReference type="GO" id="GO:0003995">
    <property type="term" value="F:acyl-CoA dehydrogenase activity"/>
    <property type="evidence" value="ECO:0007669"/>
    <property type="project" value="InterPro"/>
</dbReference>
<name>A0A844SG44_9BRAD</name>
<comment type="similarity">
    <text evidence="3 10">Belongs to the acyl-CoA dehydrogenase family.</text>
</comment>
<proteinExistence type="inferred from homology"/>
<evidence type="ECO:0000313" key="15">
    <source>
        <dbReference type="Proteomes" id="UP000436468"/>
    </source>
</evidence>
<organism evidence="14 15">
    <name type="scientific">Bradyrhizobium pachyrhizi</name>
    <dbReference type="NCBI Taxonomy" id="280333"/>
    <lineage>
        <taxon>Bacteria</taxon>
        <taxon>Pseudomonadati</taxon>
        <taxon>Pseudomonadota</taxon>
        <taxon>Alphaproteobacteria</taxon>
        <taxon>Hyphomicrobiales</taxon>
        <taxon>Nitrobacteraceae</taxon>
        <taxon>Bradyrhizobium</taxon>
    </lineage>
</organism>
<evidence type="ECO:0000313" key="14">
    <source>
        <dbReference type="EMBL" id="MVT64525.1"/>
    </source>
</evidence>